<sequence length="379" mass="45254">MYIDSTQSKVWGIITHGDKTMNKLEKYYTQDDYNTLQLNVKVRYIITCALSKFVYNKFCSCKTTKDIWDAIQIMYEGTEDIQLKKVVTLMRHYKMFTMKDDETINEMFRRFQTILNGLNPLGHEFSKSQNNLKILDSLPKKIFEKEEKRLKALKVETSDVLDYSSNETTDDEISLMSRKFKQMLKKKEKEVICFEYKKLNHFKAYYPKLRKRWYPKKRKSLMATWEDFNSINDLQDDKLFDDSSFDKYESMFDEEEISFDTLLLHSHKILIEYKKYKEKWKEMIFENENLKKEIQDLKFNHPKYNQMEHPYNKFGIGYGKEKDKSPIKSCSLCNSIEHAEQACILVKRFKRIVKKSDPKGPRKMSTKISNFPIANILGG</sequence>
<dbReference type="EMBL" id="QJKJ01006546">
    <property type="protein sequence ID" value="RDX86321.1"/>
    <property type="molecule type" value="Genomic_DNA"/>
</dbReference>
<gene>
    <name evidence="1" type="ORF">CR513_32354</name>
</gene>
<dbReference type="AlphaFoldDB" id="A0A371G729"/>
<reference evidence="1" key="1">
    <citation type="submission" date="2018-05" db="EMBL/GenBank/DDBJ databases">
        <title>Draft genome of Mucuna pruriens seed.</title>
        <authorList>
            <person name="Nnadi N.E."/>
            <person name="Vos R."/>
            <person name="Hasami M.H."/>
            <person name="Devisetty U.K."/>
            <person name="Aguiy J.C."/>
        </authorList>
    </citation>
    <scope>NUCLEOTIDE SEQUENCE [LARGE SCALE GENOMIC DNA]</scope>
    <source>
        <strain evidence="1">JCA_2017</strain>
    </source>
</reference>
<evidence type="ECO:0000313" key="1">
    <source>
        <dbReference type="EMBL" id="RDX86321.1"/>
    </source>
</evidence>
<comment type="caution">
    <text evidence="1">The sequence shown here is derived from an EMBL/GenBank/DDBJ whole genome shotgun (WGS) entry which is preliminary data.</text>
</comment>
<feature type="non-terminal residue" evidence="1">
    <location>
        <position position="1"/>
    </location>
</feature>
<dbReference type="OrthoDB" id="1000712at2759"/>
<dbReference type="Proteomes" id="UP000257109">
    <property type="component" value="Unassembled WGS sequence"/>
</dbReference>
<proteinExistence type="predicted"/>
<dbReference type="PANTHER" id="PTHR34676">
    <property type="entry name" value="DUF4219 DOMAIN-CONTAINING PROTEIN-RELATED"/>
    <property type="match status" value="1"/>
</dbReference>
<organism evidence="1 2">
    <name type="scientific">Mucuna pruriens</name>
    <name type="common">Velvet bean</name>
    <name type="synonym">Dolichos pruriens</name>
    <dbReference type="NCBI Taxonomy" id="157652"/>
    <lineage>
        <taxon>Eukaryota</taxon>
        <taxon>Viridiplantae</taxon>
        <taxon>Streptophyta</taxon>
        <taxon>Embryophyta</taxon>
        <taxon>Tracheophyta</taxon>
        <taxon>Spermatophyta</taxon>
        <taxon>Magnoliopsida</taxon>
        <taxon>eudicotyledons</taxon>
        <taxon>Gunneridae</taxon>
        <taxon>Pentapetalae</taxon>
        <taxon>rosids</taxon>
        <taxon>fabids</taxon>
        <taxon>Fabales</taxon>
        <taxon>Fabaceae</taxon>
        <taxon>Papilionoideae</taxon>
        <taxon>50 kb inversion clade</taxon>
        <taxon>NPAAA clade</taxon>
        <taxon>indigoferoid/millettioid clade</taxon>
        <taxon>Phaseoleae</taxon>
        <taxon>Mucuna</taxon>
    </lineage>
</organism>
<keyword evidence="2" id="KW-1185">Reference proteome</keyword>
<name>A0A371G729_MUCPR</name>
<protein>
    <submittedName>
        <fullName evidence="1">Uncharacterized protein</fullName>
    </submittedName>
</protein>
<dbReference type="Pfam" id="PF14223">
    <property type="entry name" value="Retrotran_gag_2"/>
    <property type="match status" value="1"/>
</dbReference>
<dbReference type="PANTHER" id="PTHR34676:SF27">
    <property type="entry name" value="ASPARTYL-TRNA SYNTHETASE"/>
    <property type="match status" value="1"/>
</dbReference>
<evidence type="ECO:0000313" key="2">
    <source>
        <dbReference type="Proteomes" id="UP000257109"/>
    </source>
</evidence>
<accession>A0A371G729</accession>